<keyword evidence="3" id="KW-1185">Reference proteome</keyword>
<proteinExistence type="predicted"/>
<sequence>STQLVVDYFDPFNCECRAYARLNAEGRQGLAVHAHGHLILTPQQEVEITGRTSCTNSDASDDGGDPWGRMEDHYGVPVRAPSVAGIHILGKFATAETAGG</sequence>
<organism evidence="2 3">
    <name type="scientific">Chaetomidium leptoderma</name>
    <dbReference type="NCBI Taxonomy" id="669021"/>
    <lineage>
        <taxon>Eukaryota</taxon>
        <taxon>Fungi</taxon>
        <taxon>Dikarya</taxon>
        <taxon>Ascomycota</taxon>
        <taxon>Pezizomycotina</taxon>
        <taxon>Sordariomycetes</taxon>
        <taxon>Sordariomycetidae</taxon>
        <taxon>Sordariales</taxon>
        <taxon>Chaetomiaceae</taxon>
        <taxon>Chaetomidium</taxon>
    </lineage>
</organism>
<comment type="caution">
    <text evidence="2">The sequence shown here is derived from an EMBL/GenBank/DDBJ whole genome shotgun (WGS) entry which is preliminary data.</text>
</comment>
<reference evidence="2" key="2">
    <citation type="submission" date="2023-05" db="EMBL/GenBank/DDBJ databases">
        <authorList>
            <consortium name="Lawrence Berkeley National Laboratory"/>
            <person name="Steindorff A."/>
            <person name="Hensen N."/>
            <person name="Bonometti L."/>
            <person name="Westerberg I."/>
            <person name="Brannstrom I.O."/>
            <person name="Guillou S."/>
            <person name="Cros-Aarteil S."/>
            <person name="Calhoun S."/>
            <person name="Haridas S."/>
            <person name="Kuo A."/>
            <person name="Mondo S."/>
            <person name="Pangilinan J."/>
            <person name="Riley R."/>
            <person name="Labutti K."/>
            <person name="Andreopoulos B."/>
            <person name="Lipzen A."/>
            <person name="Chen C."/>
            <person name="Yanf M."/>
            <person name="Daum C."/>
            <person name="Ng V."/>
            <person name="Clum A."/>
            <person name="Ohm R."/>
            <person name="Martin F."/>
            <person name="Silar P."/>
            <person name="Natvig D."/>
            <person name="Lalanne C."/>
            <person name="Gautier V."/>
            <person name="Ament-Velasquez S.L."/>
            <person name="Kruys A."/>
            <person name="Hutchinson M.I."/>
            <person name="Powell A.J."/>
            <person name="Barry K."/>
            <person name="Miller A.N."/>
            <person name="Grigoriev I.V."/>
            <person name="Debuchy R."/>
            <person name="Gladieux P."/>
            <person name="Thoren M.H."/>
            <person name="Johannesson H."/>
        </authorList>
    </citation>
    <scope>NUCLEOTIDE SEQUENCE</scope>
    <source>
        <strain evidence="2">CBS 538.74</strain>
    </source>
</reference>
<feature type="non-terminal residue" evidence="2">
    <location>
        <position position="1"/>
    </location>
</feature>
<dbReference type="EMBL" id="MU856936">
    <property type="protein sequence ID" value="KAK4153593.1"/>
    <property type="molecule type" value="Genomic_DNA"/>
</dbReference>
<protein>
    <submittedName>
        <fullName evidence="2">Uncharacterized protein</fullName>
    </submittedName>
</protein>
<dbReference type="Pfam" id="PF13095">
    <property type="entry name" value="FTA2"/>
    <property type="match status" value="1"/>
</dbReference>
<evidence type="ECO:0000313" key="2">
    <source>
        <dbReference type="EMBL" id="KAK4153593.1"/>
    </source>
</evidence>
<dbReference type="AlphaFoldDB" id="A0AAN6ZX64"/>
<feature type="region of interest" description="Disordered" evidence="1">
    <location>
        <begin position="49"/>
        <end position="73"/>
    </location>
</feature>
<evidence type="ECO:0000256" key="1">
    <source>
        <dbReference type="SAM" id="MobiDB-lite"/>
    </source>
</evidence>
<dbReference type="InterPro" id="IPR025213">
    <property type="entry name" value="Sim4_Fta2"/>
</dbReference>
<name>A0AAN6ZX64_9PEZI</name>
<gene>
    <name evidence="2" type="ORF">C8A00DRAFT_15206</name>
</gene>
<feature type="compositionally biased region" description="Polar residues" evidence="1">
    <location>
        <begin position="49"/>
        <end position="58"/>
    </location>
</feature>
<reference evidence="2" key="1">
    <citation type="journal article" date="2023" name="Mol. Phylogenet. Evol.">
        <title>Genome-scale phylogeny and comparative genomics of the fungal order Sordariales.</title>
        <authorList>
            <person name="Hensen N."/>
            <person name="Bonometti L."/>
            <person name="Westerberg I."/>
            <person name="Brannstrom I.O."/>
            <person name="Guillou S."/>
            <person name="Cros-Aarteil S."/>
            <person name="Calhoun S."/>
            <person name="Haridas S."/>
            <person name="Kuo A."/>
            <person name="Mondo S."/>
            <person name="Pangilinan J."/>
            <person name="Riley R."/>
            <person name="LaButti K."/>
            <person name="Andreopoulos B."/>
            <person name="Lipzen A."/>
            <person name="Chen C."/>
            <person name="Yan M."/>
            <person name="Daum C."/>
            <person name="Ng V."/>
            <person name="Clum A."/>
            <person name="Steindorff A."/>
            <person name="Ohm R.A."/>
            <person name="Martin F."/>
            <person name="Silar P."/>
            <person name="Natvig D.O."/>
            <person name="Lalanne C."/>
            <person name="Gautier V."/>
            <person name="Ament-Velasquez S.L."/>
            <person name="Kruys A."/>
            <person name="Hutchinson M.I."/>
            <person name="Powell A.J."/>
            <person name="Barry K."/>
            <person name="Miller A.N."/>
            <person name="Grigoriev I.V."/>
            <person name="Debuchy R."/>
            <person name="Gladieux P."/>
            <person name="Hiltunen Thoren M."/>
            <person name="Johannesson H."/>
        </authorList>
    </citation>
    <scope>NUCLEOTIDE SEQUENCE</scope>
    <source>
        <strain evidence="2">CBS 538.74</strain>
    </source>
</reference>
<evidence type="ECO:0000313" key="3">
    <source>
        <dbReference type="Proteomes" id="UP001302745"/>
    </source>
</evidence>
<accession>A0AAN6ZX64</accession>
<dbReference type="Proteomes" id="UP001302745">
    <property type="component" value="Unassembled WGS sequence"/>
</dbReference>